<dbReference type="InterPro" id="IPR025699">
    <property type="entry name" value="ABC2_memb-like"/>
</dbReference>
<keyword evidence="1" id="KW-1133">Transmembrane helix</keyword>
<name>A0A6A7K4H0_9FIRM</name>
<evidence type="ECO:0000313" key="3">
    <source>
        <dbReference type="Proteomes" id="UP000440004"/>
    </source>
</evidence>
<evidence type="ECO:0000313" key="2">
    <source>
        <dbReference type="EMBL" id="MPW24349.1"/>
    </source>
</evidence>
<dbReference type="Proteomes" id="UP000440004">
    <property type="component" value="Unassembled WGS sequence"/>
</dbReference>
<gene>
    <name evidence="2" type="ORF">GC105_00895</name>
</gene>
<dbReference type="Pfam" id="PF13346">
    <property type="entry name" value="ABC2_membrane_5"/>
    <property type="match status" value="1"/>
</dbReference>
<keyword evidence="1" id="KW-0472">Membrane</keyword>
<evidence type="ECO:0000256" key="1">
    <source>
        <dbReference type="SAM" id="Phobius"/>
    </source>
</evidence>
<protein>
    <recommendedName>
        <fullName evidence="4">ABC-2 transporter permease</fullName>
    </recommendedName>
</protein>
<accession>A0A6A7K4H0</accession>
<reference evidence="2 3" key="1">
    <citation type="submission" date="2019-10" db="EMBL/GenBank/DDBJ databases">
        <title>Alkalibaculum tamaniensis sp.nov., a new alkaliphilic acetogen, isolated on methoxylated aromatics from a mud volcano.</title>
        <authorList>
            <person name="Khomyakova M.A."/>
            <person name="Merkel A.Y."/>
            <person name="Bonch-Osmolovskaya E.A."/>
            <person name="Slobodkin A.I."/>
        </authorList>
    </citation>
    <scope>NUCLEOTIDE SEQUENCE [LARGE SCALE GENOMIC DNA]</scope>
    <source>
        <strain evidence="2 3">M08DMB</strain>
    </source>
</reference>
<feature type="transmembrane region" description="Helical" evidence="1">
    <location>
        <begin position="163"/>
        <end position="183"/>
    </location>
</feature>
<dbReference type="RefSeq" id="WP_152800740.1">
    <property type="nucleotide sequence ID" value="NZ_WHNX01000001.1"/>
</dbReference>
<comment type="caution">
    <text evidence="2">The sequence shown here is derived from an EMBL/GenBank/DDBJ whole genome shotgun (WGS) entry which is preliminary data.</text>
</comment>
<dbReference type="EMBL" id="WHNX01000001">
    <property type="protein sequence ID" value="MPW24349.1"/>
    <property type="molecule type" value="Genomic_DNA"/>
</dbReference>
<organism evidence="2 3">
    <name type="scientific">Alkalibaculum sporogenes</name>
    <dbReference type="NCBI Taxonomy" id="2655001"/>
    <lineage>
        <taxon>Bacteria</taxon>
        <taxon>Bacillati</taxon>
        <taxon>Bacillota</taxon>
        <taxon>Clostridia</taxon>
        <taxon>Eubacteriales</taxon>
        <taxon>Eubacteriaceae</taxon>
        <taxon>Alkalibaculum</taxon>
    </lineage>
</organism>
<keyword evidence="1" id="KW-0812">Transmembrane</keyword>
<evidence type="ECO:0008006" key="4">
    <source>
        <dbReference type="Google" id="ProtNLM"/>
    </source>
</evidence>
<keyword evidence="3" id="KW-1185">Reference proteome</keyword>
<proteinExistence type="predicted"/>
<sequence length="200" mass="23752">MSTLLLREIRITKYNILMFLFLLLMPLNNEPLTYVLCFFMVVNAINISFYSDKKNRLHIFYEVLPIKQRFYVYLKFVFTFLLLFIGNIIIFSSNLLFTQKMNFKMIAFEWTIILISIYLPACFILSTRQRDYIVIAMIIMVGFGYKMISTNFILLLVNKVLLIPGYLLTLLTVFIVIVSYIISIKLHRIWNYKIMINSAK</sequence>
<dbReference type="AlphaFoldDB" id="A0A6A7K4H0"/>
<feature type="transmembrane region" description="Helical" evidence="1">
    <location>
        <begin position="105"/>
        <end position="125"/>
    </location>
</feature>
<feature type="transmembrane region" description="Helical" evidence="1">
    <location>
        <begin position="33"/>
        <end position="51"/>
    </location>
</feature>
<feature type="transmembrane region" description="Helical" evidence="1">
    <location>
        <begin position="132"/>
        <end position="157"/>
    </location>
</feature>
<feature type="transmembrane region" description="Helical" evidence="1">
    <location>
        <begin position="72"/>
        <end position="93"/>
    </location>
</feature>